<feature type="transmembrane region" description="Helical" evidence="6">
    <location>
        <begin position="134"/>
        <end position="160"/>
    </location>
</feature>
<keyword evidence="3 6" id="KW-1133">Transmembrane helix</keyword>
<keyword evidence="4 6" id="KW-0472">Membrane</keyword>
<feature type="compositionally biased region" description="Basic and acidic residues" evidence="5">
    <location>
        <begin position="341"/>
        <end position="352"/>
    </location>
</feature>
<evidence type="ECO:0000256" key="3">
    <source>
        <dbReference type="ARBA" id="ARBA00022989"/>
    </source>
</evidence>
<feature type="transmembrane region" description="Helical" evidence="6">
    <location>
        <begin position="7"/>
        <end position="24"/>
    </location>
</feature>
<dbReference type="AlphaFoldDB" id="A0AAN8S210"/>
<accession>A0AAN8S210</accession>
<feature type="transmembrane region" description="Helical" evidence="6">
    <location>
        <begin position="58"/>
        <end position="80"/>
    </location>
</feature>
<organism evidence="7 8">
    <name type="scientific">Polyplax serrata</name>
    <name type="common">Common mouse louse</name>
    <dbReference type="NCBI Taxonomy" id="468196"/>
    <lineage>
        <taxon>Eukaryota</taxon>
        <taxon>Metazoa</taxon>
        <taxon>Ecdysozoa</taxon>
        <taxon>Arthropoda</taxon>
        <taxon>Hexapoda</taxon>
        <taxon>Insecta</taxon>
        <taxon>Pterygota</taxon>
        <taxon>Neoptera</taxon>
        <taxon>Paraneoptera</taxon>
        <taxon>Psocodea</taxon>
        <taxon>Troctomorpha</taxon>
        <taxon>Phthiraptera</taxon>
        <taxon>Anoplura</taxon>
        <taxon>Polyplacidae</taxon>
        <taxon>Polyplax</taxon>
    </lineage>
</organism>
<feature type="transmembrane region" description="Helical" evidence="6">
    <location>
        <begin position="285"/>
        <end position="309"/>
    </location>
</feature>
<evidence type="ECO:0000256" key="4">
    <source>
        <dbReference type="ARBA" id="ARBA00023136"/>
    </source>
</evidence>
<feature type="region of interest" description="Disordered" evidence="5">
    <location>
        <begin position="318"/>
        <end position="355"/>
    </location>
</feature>
<dbReference type="Proteomes" id="UP001372834">
    <property type="component" value="Unassembled WGS sequence"/>
</dbReference>
<evidence type="ECO:0000313" key="8">
    <source>
        <dbReference type="Proteomes" id="UP001372834"/>
    </source>
</evidence>
<reference evidence="7 8" key="1">
    <citation type="submission" date="2023-10" db="EMBL/GenBank/DDBJ databases">
        <title>Genomes of two closely related lineages of the louse Polyplax serrata with different host specificities.</title>
        <authorList>
            <person name="Martinu J."/>
            <person name="Tarabai H."/>
            <person name="Stefka J."/>
            <person name="Hypsa V."/>
        </authorList>
    </citation>
    <scope>NUCLEOTIDE SEQUENCE [LARGE SCALE GENOMIC DNA]</scope>
    <source>
        <strain evidence="7">HR10_N</strain>
    </source>
</reference>
<dbReference type="InterPro" id="IPR008952">
    <property type="entry name" value="Tetraspanin_EC2_sf"/>
</dbReference>
<dbReference type="Gene3D" id="1.10.1450.10">
    <property type="entry name" value="Tetraspanin"/>
    <property type="match status" value="1"/>
</dbReference>
<dbReference type="EMBL" id="JAWJWE010000037">
    <property type="protein sequence ID" value="KAK6625943.1"/>
    <property type="molecule type" value="Genomic_DNA"/>
</dbReference>
<sequence>MNLRINFGRIAFLLCNFVFLYEIGLNELQQYLVIIVPKHSSGDLRLTWVGTSQPMDPLTIGVFGRLSGVCLVFLGCVVLNDTPRILLSRLFLEPGFLSQPLLYYVALALIVAGLIVCAVAVLGCWASWDTVSNWLMGSYIFLLILLLLAETSFGAVAALCPQIIGVTSDRDQMVAGLMNNYGVPGRSQYTAAVDLAQTLLECCGMQSGSDYDGSMWWKREQENSHNLRVPHSCCFLSNTDDETAFLNPKPVNSSLCQAKTNSRYQHGRHVKGCIDKLNQWFKEHVTIFLTIGLALVIVQLAALFCALVFCLRKRRLPEGSPNSTTESTNSTTTSKKRKRSDKNLTPRPERKTAAVQISTIEDNGFPSGKIHQMGSEVKKNTIKSVNCSPKRLNLTDGFDEPRGRGSPTTLPLVLRNEHFHRGDEYKPKQNLNSMKRNSPTMVKYNPRHNQFPNMYFAPHYESTPRNRVFCNDAEDYNQDESNHSYDRLLDDCFEPEEVPSHQPQFRQTAVDLAPWNTVGVPHLLKDHVETSKESETPAGNRLVKQVVRDIESGLYSGGRNQDRRKGTMEKIDISQTKRYWQEREMKSQERKLNSPRTVDYRTDYVEEGDKDGNIILVTVDGSDGIVLKASATDTLKFRKDKVKKSKPQRDVDEEDFTHRQENDLPDYEENWNRQIDRHHSPSFYNEKIHSTDTSQLKSHIPRIKPEMSHRFYNKEGKSLKSHTPKSGSFDRRTGRSNYFTLNSSRASGKYGNGRRRFSPDPRKSRANFFGNSGSYTLRCNLNPISNQKKRKFYLTPAPLYVGPLKLSKDDKIVYENFTAKKREFIRRKGNFSYGNDEAVMW</sequence>
<dbReference type="SUPFAM" id="SSF48652">
    <property type="entry name" value="Tetraspanin"/>
    <property type="match status" value="1"/>
</dbReference>
<dbReference type="PANTHER" id="PTHR19282">
    <property type="entry name" value="TETRASPANIN"/>
    <property type="match status" value="1"/>
</dbReference>
<evidence type="ECO:0000256" key="1">
    <source>
        <dbReference type="ARBA" id="ARBA00004141"/>
    </source>
</evidence>
<dbReference type="GO" id="GO:0005886">
    <property type="term" value="C:plasma membrane"/>
    <property type="evidence" value="ECO:0007669"/>
    <property type="project" value="TreeGrafter"/>
</dbReference>
<keyword evidence="2 6" id="KW-0812">Transmembrane</keyword>
<comment type="subcellular location">
    <subcellularLocation>
        <location evidence="1">Membrane</location>
        <topology evidence="1">Multi-pass membrane protein</topology>
    </subcellularLocation>
</comment>
<dbReference type="InterPro" id="IPR018499">
    <property type="entry name" value="Tetraspanin/Peripherin"/>
</dbReference>
<evidence type="ECO:0000256" key="5">
    <source>
        <dbReference type="SAM" id="MobiDB-lite"/>
    </source>
</evidence>
<comment type="caution">
    <text evidence="7">The sequence shown here is derived from an EMBL/GenBank/DDBJ whole genome shotgun (WGS) entry which is preliminary data.</text>
</comment>
<dbReference type="PANTHER" id="PTHR19282:SF428">
    <property type="entry name" value="TETRASPANIN 68C, ISOFORM A"/>
    <property type="match status" value="1"/>
</dbReference>
<name>A0AAN8S210_POLSC</name>
<dbReference type="Pfam" id="PF00335">
    <property type="entry name" value="Tetraspanin"/>
    <property type="match status" value="1"/>
</dbReference>
<protein>
    <recommendedName>
        <fullName evidence="9">Tetraspanin</fullName>
    </recommendedName>
</protein>
<gene>
    <name evidence="7" type="ORF">RUM43_006242</name>
</gene>
<feature type="compositionally biased region" description="Low complexity" evidence="5">
    <location>
        <begin position="318"/>
        <end position="333"/>
    </location>
</feature>
<proteinExistence type="predicted"/>
<feature type="transmembrane region" description="Helical" evidence="6">
    <location>
        <begin position="101"/>
        <end position="128"/>
    </location>
</feature>
<evidence type="ECO:0000256" key="6">
    <source>
        <dbReference type="SAM" id="Phobius"/>
    </source>
</evidence>
<evidence type="ECO:0000313" key="7">
    <source>
        <dbReference type="EMBL" id="KAK6625943.1"/>
    </source>
</evidence>
<evidence type="ECO:0008006" key="9">
    <source>
        <dbReference type="Google" id="ProtNLM"/>
    </source>
</evidence>
<feature type="region of interest" description="Disordered" evidence="5">
    <location>
        <begin position="716"/>
        <end position="736"/>
    </location>
</feature>
<feature type="region of interest" description="Disordered" evidence="5">
    <location>
        <begin position="638"/>
        <end position="669"/>
    </location>
</feature>
<evidence type="ECO:0000256" key="2">
    <source>
        <dbReference type="ARBA" id="ARBA00022692"/>
    </source>
</evidence>